<evidence type="ECO:0000256" key="1">
    <source>
        <dbReference type="ARBA" id="ARBA00005495"/>
    </source>
</evidence>
<dbReference type="EMBL" id="MU004231">
    <property type="protein sequence ID" value="KAF2672579.1"/>
    <property type="molecule type" value="Genomic_DNA"/>
</dbReference>
<evidence type="ECO:0000313" key="5">
    <source>
        <dbReference type="EMBL" id="KAF2672579.1"/>
    </source>
</evidence>
<evidence type="ECO:0000256" key="3">
    <source>
        <dbReference type="ARBA" id="ARBA00022833"/>
    </source>
</evidence>
<dbReference type="GO" id="GO:0046872">
    <property type="term" value="F:metal ion binding"/>
    <property type="evidence" value="ECO:0007669"/>
    <property type="project" value="UniProtKB-KW"/>
</dbReference>
<dbReference type="GO" id="GO:0016846">
    <property type="term" value="F:carbon-sulfur lyase activity"/>
    <property type="evidence" value="ECO:0007669"/>
    <property type="project" value="InterPro"/>
</dbReference>
<protein>
    <submittedName>
        <fullName evidence="5">DUF636 domain protein</fullName>
    </submittedName>
</protein>
<evidence type="ECO:0000313" key="6">
    <source>
        <dbReference type="Proteomes" id="UP000799302"/>
    </source>
</evidence>
<reference evidence="5" key="1">
    <citation type="journal article" date="2020" name="Stud. Mycol.">
        <title>101 Dothideomycetes genomes: a test case for predicting lifestyles and emergence of pathogens.</title>
        <authorList>
            <person name="Haridas S."/>
            <person name="Albert R."/>
            <person name="Binder M."/>
            <person name="Bloem J."/>
            <person name="Labutti K."/>
            <person name="Salamov A."/>
            <person name="Andreopoulos B."/>
            <person name="Baker S."/>
            <person name="Barry K."/>
            <person name="Bills G."/>
            <person name="Bluhm B."/>
            <person name="Cannon C."/>
            <person name="Castanera R."/>
            <person name="Culley D."/>
            <person name="Daum C."/>
            <person name="Ezra D."/>
            <person name="Gonzalez J."/>
            <person name="Henrissat B."/>
            <person name="Kuo A."/>
            <person name="Liang C."/>
            <person name="Lipzen A."/>
            <person name="Lutzoni F."/>
            <person name="Magnuson J."/>
            <person name="Mondo S."/>
            <person name="Nolan M."/>
            <person name="Ohm R."/>
            <person name="Pangilinan J."/>
            <person name="Park H.-J."/>
            <person name="Ramirez L."/>
            <person name="Alfaro M."/>
            <person name="Sun H."/>
            <person name="Tritt A."/>
            <person name="Yoshinaga Y."/>
            <person name="Zwiers L.-H."/>
            <person name="Turgeon B."/>
            <person name="Goodwin S."/>
            <person name="Spatafora J."/>
            <person name="Crous P."/>
            <person name="Grigoriev I."/>
        </authorList>
    </citation>
    <scope>NUCLEOTIDE SEQUENCE</scope>
    <source>
        <strain evidence="5">CBS 115976</strain>
    </source>
</reference>
<organism evidence="5 6">
    <name type="scientific">Microthyrium microscopicum</name>
    <dbReference type="NCBI Taxonomy" id="703497"/>
    <lineage>
        <taxon>Eukaryota</taxon>
        <taxon>Fungi</taxon>
        <taxon>Dikarya</taxon>
        <taxon>Ascomycota</taxon>
        <taxon>Pezizomycotina</taxon>
        <taxon>Dothideomycetes</taxon>
        <taxon>Dothideomycetes incertae sedis</taxon>
        <taxon>Microthyriales</taxon>
        <taxon>Microthyriaceae</taxon>
        <taxon>Microthyrium</taxon>
    </lineage>
</organism>
<evidence type="ECO:0000259" key="4">
    <source>
        <dbReference type="PROSITE" id="PS51891"/>
    </source>
</evidence>
<gene>
    <name evidence="5" type="ORF">BT63DRAFT_420804</name>
</gene>
<dbReference type="InterPro" id="IPR011057">
    <property type="entry name" value="Mss4-like_sf"/>
</dbReference>
<keyword evidence="3" id="KW-0862">Zinc</keyword>
<dbReference type="AlphaFoldDB" id="A0A6A6UK07"/>
<dbReference type="PANTHER" id="PTHR28620:SF1">
    <property type="entry name" value="CENP-V_GFA DOMAIN-CONTAINING PROTEIN"/>
    <property type="match status" value="1"/>
</dbReference>
<dbReference type="Pfam" id="PF04828">
    <property type="entry name" value="GFA"/>
    <property type="match status" value="1"/>
</dbReference>
<dbReference type="OrthoDB" id="2993351at2759"/>
<evidence type="ECO:0000256" key="2">
    <source>
        <dbReference type="ARBA" id="ARBA00022723"/>
    </source>
</evidence>
<name>A0A6A6UK07_9PEZI</name>
<keyword evidence="2" id="KW-0479">Metal-binding</keyword>
<dbReference type="PANTHER" id="PTHR28620">
    <property type="entry name" value="CENTROMERE PROTEIN V"/>
    <property type="match status" value="1"/>
</dbReference>
<dbReference type="Proteomes" id="UP000799302">
    <property type="component" value="Unassembled WGS sequence"/>
</dbReference>
<sequence length="123" mass="13158">MESKTYNGSCHCKANTFKVTVSPPLEDGHEVNDCNCSICTTNGYRLAIVSDDSVTWEKGGLDTLKKYKFGSRNLSHYFCPECGTSLAAGGSLGGVSKIGISIRALEGVDVSKLKLKPFDGKAM</sequence>
<dbReference type="InterPro" id="IPR006913">
    <property type="entry name" value="CENP-V/GFA"/>
</dbReference>
<comment type="similarity">
    <text evidence="1">Belongs to the Gfa family.</text>
</comment>
<dbReference type="SUPFAM" id="SSF51316">
    <property type="entry name" value="Mss4-like"/>
    <property type="match status" value="1"/>
</dbReference>
<keyword evidence="6" id="KW-1185">Reference proteome</keyword>
<dbReference type="InterPro" id="IPR052355">
    <property type="entry name" value="CENP-V-like"/>
</dbReference>
<dbReference type="Gene3D" id="2.170.150.70">
    <property type="match status" value="1"/>
</dbReference>
<proteinExistence type="inferred from homology"/>
<accession>A0A6A6UK07</accession>
<feature type="domain" description="CENP-V/GFA" evidence="4">
    <location>
        <begin position="6"/>
        <end position="119"/>
    </location>
</feature>
<dbReference type="PROSITE" id="PS51891">
    <property type="entry name" value="CENP_V_GFA"/>
    <property type="match status" value="1"/>
</dbReference>